<evidence type="ECO:0000313" key="1">
    <source>
        <dbReference type="Proteomes" id="UP000887576"/>
    </source>
</evidence>
<accession>A0AC34Q541</accession>
<sequence>MEIATPVYKNLPESVYEPAEDSFLLMDALSDDWEYLTSLKPEIILEIGVGSGAITCFAQKLLQKCLPDHQCLCFGTDLNLEALQATASTSKANCLPTPQLVRCDLVSALQNRLNHSVDLLLFNPPYVPTEKEPQNWTECCWAGGPTGRSSLDRLLPQIPELLSSNGCFYLIALKSNNIPEILKNAAHVGLNGRVFCERKCGREHLFVLKFIKSQ</sequence>
<organism evidence="1 2">
    <name type="scientific">Panagrolaimus sp. JU765</name>
    <dbReference type="NCBI Taxonomy" id="591449"/>
    <lineage>
        <taxon>Eukaryota</taxon>
        <taxon>Metazoa</taxon>
        <taxon>Ecdysozoa</taxon>
        <taxon>Nematoda</taxon>
        <taxon>Chromadorea</taxon>
        <taxon>Rhabditida</taxon>
        <taxon>Tylenchina</taxon>
        <taxon>Panagrolaimomorpha</taxon>
        <taxon>Panagrolaimoidea</taxon>
        <taxon>Panagrolaimidae</taxon>
        <taxon>Panagrolaimus</taxon>
    </lineage>
</organism>
<protein>
    <submittedName>
        <fullName evidence="2">Methyltransferase small domain-containing protein</fullName>
    </submittedName>
</protein>
<dbReference type="WBParaSite" id="JU765_v2.g13002.t1">
    <property type="protein sequence ID" value="JU765_v2.g13002.t1"/>
    <property type="gene ID" value="JU765_v2.g13002"/>
</dbReference>
<dbReference type="Proteomes" id="UP000887576">
    <property type="component" value="Unplaced"/>
</dbReference>
<name>A0AC34Q541_9BILA</name>
<reference evidence="2" key="1">
    <citation type="submission" date="2022-11" db="UniProtKB">
        <authorList>
            <consortium name="WormBaseParasite"/>
        </authorList>
    </citation>
    <scope>IDENTIFICATION</scope>
</reference>
<evidence type="ECO:0000313" key="2">
    <source>
        <dbReference type="WBParaSite" id="JU765_v2.g13002.t1"/>
    </source>
</evidence>
<proteinExistence type="predicted"/>